<reference evidence="1 2" key="1">
    <citation type="journal article" date="2024" name="G3 (Bethesda)">
        <title>Genome assembly of Hibiscus sabdariffa L. provides insights into metabolisms of medicinal natural products.</title>
        <authorList>
            <person name="Kim T."/>
        </authorList>
    </citation>
    <scope>NUCLEOTIDE SEQUENCE [LARGE SCALE GENOMIC DNA]</scope>
    <source>
        <strain evidence="1">TK-2024</strain>
        <tissue evidence="1">Old leaves</tissue>
    </source>
</reference>
<proteinExistence type="predicted"/>
<sequence length="73" mass="8463">MVRWRHVEGLLEMPMEVLNFIMPYDYGFNLIGKFFLSTLVDQNRAANTLAVAARGKLIREWIYDAPPAYVTDI</sequence>
<dbReference type="EMBL" id="JBBPBM010000009">
    <property type="protein sequence ID" value="KAK8568561.1"/>
    <property type="molecule type" value="Genomic_DNA"/>
</dbReference>
<evidence type="ECO:0000313" key="1">
    <source>
        <dbReference type="EMBL" id="KAK8568561.1"/>
    </source>
</evidence>
<comment type="caution">
    <text evidence="1">The sequence shown here is derived from an EMBL/GenBank/DDBJ whole genome shotgun (WGS) entry which is preliminary data.</text>
</comment>
<keyword evidence="2" id="KW-1185">Reference proteome</keyword>
<accession>A0ABR2F0S9</accession>
<dbReference type="Proteomes" id="UP001472677">
    <property type="component" value="Unassembled WGS sequence"/>
</dbReference>
<organism evidence="1 2">
    <name type="scientific">Hibiscus sabdariffa</name>
    <name type="common">roselle</name>
    <dbReference type="NCBI Taxonomy" id="183260"/>
    <lineage>
        <taxon>Eukaryota</taxon>
        <taxon>Viridiplantae</taxon>
        <taxon>Streptophyta</taxon>
        <taxon>Embryophyta</taxon>
        <taxon>Tracheophyta</taxon>
        <taxon>Spermatophyta</taxon>
        <taxon>Magnoliopsida</taxon>
        <taxon>eudicotyledons</taxon>
        <taxon>Gunneridae</taxon>
        <taxon>Pentapetalae</taxon>
        <taxon>rosids</taxon>
        <taxon>malvids</taxon>
        <taxon>Malvales</taxon>
        <taxon>Malvaceae</taxon>
        <taxon>Malvoideae</taxon>
        <taxon>Hibiscus</taxon>
    </lineage>
</organism>
<protein>
    <submittedName>
        <fullName evidence="1">Uncharacterized protein</fullName>
    </submittedName>
</protein>
<gene>
    <name evidence="1" type="ORF">V6N12_007109</name>
</gene>
<evidence type="ECO:0000313" key="2">
    <source>
        <dbReference type="Proteomes" id="UP001472677"/>
    </source>
</evidence>
<name>A0ABR2F0S9_9ROSI</name>